<evidence type="ECO:0000313" key="4">
    <source>
        <dbReference type="EMBL" id="MCS2163090.1"/>
    </source>
</evidence>
<name>A0ABT2E5C8_9ENTR</name>
<reference evidence="4 5" key="1">
    <citation type="submission" date="2022-04" db="EMBL/GenBank/DDBJ databases">
        <title>Proposal of a three novel species of Scandinavium, Scandinavium hiltneri, Scandinavium manionii, Scandinavium tedordense.</title>
        <authorList>
            <person name="Maddock D.W."/>
            <person name="Brady C.L."/>
            <person name="Denman S."/>
            <person name="Arnold D."/>
        </authorList>
    </citation>
    <scope>NUCLEOTIDE SEQUENCE [LARGE SCALE GENOMIC DNA]</scope>
    <source>
        <strain evidence="4 5">H11S7</strain>
    </source>
</reference>
<dbReference type="Pfam" id="PF10627">
    <property type="entry name" value="CsgE"/>
    <property type="match status" value="1"/>
</dbReference>
<proteinExistence type="predicted"/>
<sequence>MSLLLLHSLCLRAEEIEVPGLVVTRAVTSVGQKFCRDFSDHWSDSKVNLVITERPSARWGSIMTIRYNQNIVYQTVVSPVVKNYDAVVEQAVVAVQEEIQKQMLSQTLLQTGDLSRDEY</sequence>
<keyword evidence="5" id="KW-1185">Reference proteome</keyword>
<dbReference type="Proteomes" id="UP001205357">
    <property type="component" value="Unassembled WGS sequence"/>
</dbReference>
<evidence type="ECO:0000256" key="3">
    <source>
        <dbReference type="ARBA" id="ARBA00022729"/>
    </source>
</evidence>
<keyword evidence="3" id="KW-0732">Signal</keyword>
<comment type="caution">
    <text evidence="4">The sequence shown here is derived from an EMBL/GenBank/DDBJ whole genome shotgun (WGS) entry which is preliminary data.</text>
</comment>
<dbReference type="InterPro" id="IPR018900">
    <property type="entry name" value="Curli_CsgE"/>
</dbReference>
<dbReference type="RefSeq" id="WP_258989630.1">
    <property type="nucleotide sequence ID" value="NZ_JALIGE010000076.1"/>
</dbReference>
<accession>A0ABT2E5C8</accession>
<organism evidence="4 5">
    <name type="scientific">Scandinavium hiltneri</name>
    <dbReference type="NCBI Taxonomy" id="2926519"/>
    <lineage>
        <taxon>Bacteria</taxon>
        <taxon>Pseudomonadati</taxon>
        <taxon>Pseudomonadota</taxon>
        <taxon>Gammaproteobacteria</taxon>
        <taxon>Enterobacterales</taxon>
        <taxon>Enterobacteriaceae</taxon>
        <taxon>Scandinavium</taxon>
    </lineage>
</organism>
<evidence type="ECO:0000256" key="2">
    <source>
        <dbReference type="ARBA" id="ARBA00014024"/>
    </source>
</evidence>
<protein>
    <recommendedName>
        <fullName evidence="2">Curli production assembly/transport component CsgE</fullName>
    </recommendedName>
</protein>
<comment type="function">
    <text evidence="1">May be involved in the biogenesis of curli organelles.</text>
</comment>
<evidence type="ECO:0000313" key="5">
    <source>
        <dbReference type="Proteomes" id="UP001205357"/>
    </source>
</evidence>
<gene>
    <name evidence="4" type="ORF">MUU47_18565</name>
</gene>
<evidence type="ECO:0000256" key="1">
    <source>
        <dbReference type="ARBA" id="ARBA00003989"/>
    </source>
</evidence>
<dbReference type="EMBL" id="JALIGE010000076">
    <property type="protein sequence ID" value="MCS2163090.1"/>
    <property type="molecule type" value="Genomic_DNA"/>
</dbReference>